<accession>A0AAU9GBN9</accession>
<evidence type="ECO:0000313" key="4">
    <source>
        <dbReference type="Proteomes" id="UP001500889"/>
    </source>
</evidence>
<sequence length="604" mass="68857">MLGKVKGDIVVIYLTIGIAYVLVNINASSTYIGPSRQMWPVEAPPYMFYRQQPNALRKFYWYNARTPILVGKMRLKNFMRNIHMLPRYIHSPTPYHDIYGTSKRSVFRNLNTVPTTPSTTADYSLALGPVNPFVPLTAATLPNPEFLKGVETTRNFSNYSNEGWTSMCSDRIANTAARLSDDCFKNTLNRYPREEYGLKSVPNEIVQTTTTLPYMNYITHTYFTLDDVILPRSGNRFADNSAKETNEYRLSPIIITTEMPPATTTEVFQTTTRATTTTEAPIPIQTTTNFFDAEYSSSWKPITSTATTEFAQLFENSKKWTTVQTIKENPSFQPIVTTESYNPKLILKPDKPKPILKMERARKNMTSIMRRKFKSLKLNFKNILTTKETPKYRKNKTEIASSENYNKLNETSTSVIPATMRTHLKRTFRKVRVVSSTKKTPTPIPRNTTETSNLKPKHKKTSRIFERRKHLNTTVASEPSKNVTSESESSKFKRRSTATTTRKSKIMETTEHAPTPAHERARNTTKTTKSNGLRSRADGIIEDKASLVTESAIMTISSGNIKLKQPILKLKSHQHSGKNINFIENDSMIPSLPIEVYFKKVNQQ</sequence>
<name>A0AAU9GBN9_DROMD</name>
<keyword evidence="4" id="KW-1185">Reference proteome</keyword>
<dbReference type="AlphaFoldDB" id="A0AAU9GBN9"/>
<feature type="compositionally biased region" description="Polar residues" evidence="1">
    <location>
        <begin position="434"/>
        <end position="454"/>
    </location>
</feature>
<feature type="compositionally biased region" description="Basic and acidic residues" evidence="1">
    <location>
        <begin position="505"/>
        <end position="522"/>
    </location>
</feature>
<dbReference type="EMBL" id="AP029267">
    <property type="protein sequence ID" value="BFG05494.1"/>
    <property type="molecule type" value="Genomic_DNA"/>
</dbReference>
<reference evidence="3 4" key="1">
    <citation type="submission" date="2024-02" db="EMBL/GenBank/DDBJ databases">
        <title>A chromosome-level genome assembly of Drosophila madeirensis, a fruit fly species endemic to Madeira island.</title>
        <authorList>
            <person name="Tomihara K."/>
            <person name="Llopart A."/>
            <person name="Yamamoto D."/>
        </authorList>
    </citation>
    <scope>NUCLEOTIDE SEQUENCE [LARGE SCALE GENOMIC DNA]</scope>
    <source>
        <strain evidence="3 4">RF1</strain>
    </source>
</reference>
<feature type="compositionally biased region" description="Polar residues" evidence="1">
    <location>
        <begin position="472"/>
        <end position="483"/>
    </location>
</feature>
<proteinExistence type="predicted"/>
<dbReference type="Proteomes" id="UP001500889">
    <property type="component" value="Chromosome E"/>
</dbReference>
<protein>
    <submittedName>
        <fullName evidence="3">Mucin-5AC</fullName>
    </submittedName>
</protein>
<evidence type="ECO:0000256" key="2">
    <source>
        <dbReference type="SAM" id="Phobius"/>
    </source>
</evidence>
<feature type="transmembrane region" description="Helical" evidence="2">
    <location>
        <begin position="9"/>
        <end position="27"/>
    </location>
</feature>
<keyword evidence="2" id="KW-0472">Membrane</keyword>
<evidence type="ECO:0000256" key="1">
    <source>
        <dbReference type="SAM" id="MobiDB-lite"/>
    </source>
</evidence>
<feature type="compositionally biased region" description="Basic residues" evidence="1">
    <location>
        <begin position="455"/>
        <end position="471"/>
    </location>
</feature>
<keyword evidence="2" id="KW-1133">Transmembrane helix</keyword>
<keyword evidence="2" id="KW-0812">Transmembrane</keyword>
<gene>
    <name evidence="3" type="ORF">DMAD_04218</name>
</gene>
<organism evidence="3 4">
    <name type="scientific">Drosophila madeirensis</name>
    <name type="common">Fruit fly</name>
    <dbReference type="NCBI Taxonomy" id="30013"/>
    <lineage>
        <taxon>Eukaryota</taxon>
        <taxon>Metazoa</taxon>
        <taxon>Ecdysozoa</taxon>
        <taxon>Arthropoda</taxon>
        <taxon>Hexapoda</taxon>
        <taxon>Insecta</taxon>
        <taxon>Pterygota</taxon>
        <taxon>Neoptera</taxon>
        <taxon>Endopterygota</taxon>
        <taxon>Diptera</taxon>
        <taxon>Brachycera</taxon>
        <taxon>Muscomorpha</taxon>
        <taxon>Ephydroidea</taxon>
        <taxon>Drosophilidae</taxon>
        <taxon>Drosophila</taxon>
        <taxon>Sophophora</taxon>
    </lineage>
</organism>
<evidence type="ECO:0000313" key="3">
    <source>
        <dbReference type="EMBL" id="BFG05494.1"/>
    </source>
</evidence>
<feature type="region of interest" description="Disordered" evidence="1">
    <location>
        <begin position="432"/>
        <end position="532"/>
    </location>
</feature>